<dbReference type="SUPFAM" id="SSF55781">
    <property type="entry name" value="GAF domain-like"/>
    <property type="match status" value="1"/>
</dbReference>
<evidence type="ECO:0000256" key="2">
    <source>
        <dbReference type="ARBA" id="ARBA00012438"/>
    </source>
</evidence>
<dbReference type="PROSITE" id="PS50112">
    <property type="entry name" value="PAS"/>
    <property type="match status" value="2"/>
</dbReference>
<comment type="catalytic activity">
    <reaction evidence="1">
        <text>ATP + protein L-histidine = ADP + protein N-phospho-L-histidine.</text>
        <dbReference type="EC" id="2.7.13.3"/>
    </reaction>
</comment>
<dbReference type="InterPro" id="IPR036890">
    <property type="entry name" value="HATPase_C_sf"/>
</dbReference>
<dbReference type="InterPro" id="IPR003018">
    <property type="entry name" value="GAF"/>
</dbReference>
<dbReference type="SMART" id="SM00065">
    <property type="entry name" value="GAF"/>
    <property type="match status" value="1"/>
</dbReference>
<dbReference type="PANTHER" id="PTHR41523:SF8">
    <property type="entry name" value="ETHYLENE RESPONSE SENSOR PROTEIN"/>
    <property type="match status" value="1"/>
</dbReference>
<keyword evidence="11" id="KW-0843">Virulence</keyword>
<dbReference type="Gene3D" id="3.30.565.10">
    <property type="entry name" value="Histidine kinase-like ATPase, C-terminal domain"/>
    <property type="match status" value="1"/>
</dbReference>
<dbReference type="NCBIfam" id="TIGR00229">
    <property type="entry name" value="sensory_box"/>
    <property type="match status" value="2"/>
</dbReference>
<dbReference type="SMART" id="SM00091">
    <property type="entry name" value="PAS"/>
    <property type="match status" value="2"/>
</dbReference>
<keyword evidence="3" id="KW-0597">Phosphoprotein</keyword>
<dbReference type="PANTHER" id="PTHR41523">
    <property type="entry name" value="TWO-COMPONENT SYSTEM SENSOR PROTEIN"/>
    <property type="match status" value="1"/>
</dbReference>
<evidence type="ECO:0000256" key="11">
    <source>
        <dbReference type="ARBA" id="ARBA00023026"/>
    </source>
</evidence>
<evidence type="ECO:0000313" key="14">
    <source>
        <dbReference type="EMBL" id="MDZ7281314.1"/>
    </source>
</evidence>
<sequence>MMKRQQVLADFGELAITSEDLDAVLTEACRLVAKALGTERAKVLEIQDEQQQLFVRAGVGWADDVVGHVHLSMNEASSETYSIKAREPVISQDIDKEDRFHIPAFMKEAGVVAMVNVPILVLGCRPYGVLQVDATKPRTFGDDEIQFLRTYATILGPVVDRLRKVHRLHASEERFRRIVETVQDYAIFTTDAEDRIDTWFPGAEAVFGWTADEAIRQLGSITFTPEDRAAGQDKQEVETARRDGHAANIRWHLRKDGRRIFIEGAVWALLDESGTARGFVKVGQDVTQRKHAETALRESEERLRSAVEVGQLGLWDWNVTTGEVHWSDEHFRMEGYKVGEVTPSYETWSSRIHPDDRVETEAALHQAMERQEEFAHEFRVVHPDHSVHWLSGRGKFHYDAAGRPVRMVGAMVETTDRREWEERQQILVKELQHRTFNLMGMVRSMADATIRSSVDLKDFRAKFRDRIEALARVQRLLSRLGQDDRVAFGDLIHAELDATGALDATVSRVTLEGPHDVPLRSSTVQTFAMALHELTTNAVKYGALSQPGARLAVRWRVEDGANGEPWLHVDWRESGVTMPPDGQAPGGTGQGRTLIEKALPYQLQAETTYVMAADGIHCSIALPVSNRSPLESRDASHQSPDPDR</sequence>
<keyword evidence="4" id="KW-0285">Flavoprotein</keyword>
<dbReference type="Gene3D" id="2.10.70.100">
    <property type="match status" value="1"/>
</dbReference>
<name>A0ABU5LN04_9SPHN</name>
<feature type="domain" description="PAS" evidence="12">
    <location>
        <begin position="299"/>
        <end position="371"/>
    </location>
</feature>
<dbReference type="CDD" id="cd00130">
    <property type="entry name" value="PAS"/>
    <property type="match status" value="1"/>
</dbReference>
<dbReference type="Proteomes" id="UP001292182">
    <property type="component" value="Unassembled WGS sequence"/>
</dbReference>
<dbReference type="Gene3D" id="3.30.450.40">
    <property type="match status" value="1"/>
</dbReference>
<evidence type="ECO:0000256" key="8">
    <source>
        <dbReference type="ARBA" id="ARBA00022741"/>
    </source>
</evidence>
<comment type="caution">
    <text evidence="14">The sequence shown here is derived from an EMBL/GenBank/DDBJ whole genome shotgun (WGS) entry which is preliminary data.</text>
</comment>
<keyword evidence="8" id="KW-0547">Nucleotide-binding</keyword>
<evidence type="ECO:0000256" key="1">
    <source>
        <dbReference type="ARBA" id="ARBA00000085"/>
    </source>
</evidence>
<dbReference type="Pfam" id="PF00989">
    <property type="entry name" value="PAS"/>
    <property type="match status" value="1"/>
</dbReference>
<keyword evidence="10" id="KW-0067">ATP-binding</keyword>
<keyword evidence="15" id="KW-1185">Reference proteome</keyword>
<evidence type="ECO:0000256" key="9">
    <source>
        <dbReference type="ARBA" id="ARBA00022777"/>
    </source>
</evidence>
<accession>A0ABU5LN04</accession>
<dbReference type="PROSITE" id="PS50113">
    <property type="entry name" value="PAC"/>
    <property type="match status" value="2"/>
</dbReference>
<proteinExistence type="predicted"/>
<evidence type="ECO:0000259" key="13">
    <source>
        <dbReference type="PROSITE" id="PS50113"/>
    </source>
</evidence>
<feature type="domain" description="PAS" evidence="12">
    <location>
        <begin position="171"/>
        <end position="244"/>
    </location>
</feature>
<dbReference type="SMART" id="SM00911">
    <property type="entry name" value="HWE_HK"/>
    <property type="match status" value="1"/>
</dbReference>
<evidence type="ECO:0000313" key="15">
    <source>
        <dbReference type="Proteomes" id="UP001292182"/>
    </source>
</evidence>
<dbReference type="SUPFAM" id="SSF55785">
    <property type="entry name" value="PYP-like sensor domain (PAS domain)"/>
    <property type="match status" value="2"/>
</dbReference>
<dbReference type="Pfam" id="PF08447">
    <property type="entry name" value="PAS_3"/>
    <property type="match status" value="1"/>
</dbReference>
<dbReference type="InterPro" id="IPR011102">
    <property type="entry name" value="Sig_transdc_His_kinase_HWE"/>
</dbReference>
<gene>
    <name evidence="14" type="ORF">N4G62_04635</name>
</gene>
<keyword evidence="7" id="KW-0677">Repeat</keyword>
<dbReference type="EC" id="2.7.13.3" evidence="2"/>
<protein>
    <recommendedName>
        <fullName evidence="2">histidine kinase</fullName>
        <ecNumber evidence="2">2.7.13.3</ecNumber>
    </recommendedName>
</protein>
<dbReference type="Pfam" id="PF13185">
    <property type="entry name" value="GAF_2"/>
    <property type="match status" value="1"/>
</dbReference>
<evidence type="ECO:0000256" key="10">
    <source>
        <dbReference type="ARBA" id="ARBA00022840"/>
    </source>
</evidence>
<organism evidence="14 15">
    <name type="scientific">Sphingomonas sanguinis</name>
    <dbReference type="NCBI Taxonomy" id="33051"/>
    <lineage>
        <taxon>Bacteria</taxon>
        <taxon>Pseudomonadati</taxon>
        <taxon>Pseudomonadota</taxon>
        <taxon>Alphaproteobacteria</taxon>
        <taxon>Sphingomonadales</taxon>
        <taxon>Sphingomonadaceae</taxon>
        <taxon>Sphingomonas</taxon>
    </lineage>
</organism>
<feature type="domain" description="PAC" evidence="13">
    <location>
        <begin position="374"/>
        <end position="426"/>
    </location>
</feature>
<evidence type="ECO:0000256" key="4">
    <source>
        <dbReference type="ARBA" id="ARBA00022630"/>
    </source>
</evidence>
<dbReference type="InterPro" id="IPR013655">
    <property type="entry name" value="PAS_fold_3"/>
</dbReference>
<dbReference type="SUPFAM" id="SSF55874">
    <property type="entry name" value="ATPase domain of HSP90 chaperone/DNA topoisomerase II/histidine kinase"/>
    <property type="match status" value="1"/>
</dbReference>
<dbReference type="InterPro" id="IPR029016">
    <property type="entry name" value="GAF-like_dom_sf"/>
</dbReference>
<dbReference type="InterPro" id="IPR035965">
    <property type="entry name" value="PAS-like_dom_sf"/>
</dbReference>
<dbReference type="Pfam" id="PF07536">
    <property type="entry name" value="HWE_HK"/>
    <property type="match status" value="1"/>
</dbReference>
<keyword evidence="6" id="KW-0808">Transferase</keyword>
<dbReference type="EMBL" id="JAOBTW010000004">
    <property type="protein sequence ID" value="MDZ7281314.1"/>
    <property type="molecule type" value="Genomic_DNA"/>
</dbReference>
<evidence type="ECO:0000256" key="7">
    <source>
        <dbReference type="ARBA" id="ARBA00022737"/>
    </source>
</evidence>
<evidence type="ECO:0000256" key="3">
    <source>
        <dbReference type="ARBA" id="ARBA00022553"/>
    </source>
</evidence>
<dbReference type="InterPro" id="IPR000700">
    <property type="entry name" value="PAS-assoc_C"/>
</dbReference>
<dbReference type="InterPro" id="IPR013767">
    <property type="entry name" value="PAS_fold"/>
</dbReference>
<feature type="domain" description="PAC" evidence="13">
    <location>
        <begin position="245"/>
        <end position="298"/>
    </location>
</feature>
<dbReference type="Gene3D" id="3.30.450.20">
    <property type="entry name" value="PAS domain"/>
    <property type="match status" value="2"/>
</dbReference>
<evidence type="ECO:0000256" key="6">
    <source>
        <dbReference type="ARBA" id="ARBA00022679"/>
    </source>
</evidence>
<evidence type="ECO:0000256" key="5">
    <source>
        <dbReference type="ARBA" id="ARBA00022643"/>
    </source>
</evidence>
<keyword evidence="9" id="KW-0418">Kinase</keyword>
<evidence type="ECO:0000259" key="12">
    <source>
        <dbReference type="PROSITE" id="PS50112"/>
    </source>
</evidence>
<keyword evidence="5" id="KW-0288">FMN</keyword>
<dbReference type="InterPro" id="IPR000014">
    <property type="entry name" value="PAS"/>
</dbReference>
<reference evidence="15" key="1">
    <citation type="submission" date="2023-07" db="EMBL/GenBank/DDBJ databases">
        <title>Whole genome sequence analysis of rice epiphytic Sphingomonas sanguinis OsEp_Plm_15B2.</title>
        <authorList>
            <person name="Sahu K.P."/>
            <person name="Asharani P."/>
            <person name="Reddy B."/>
            <person name="Kumar A."/>
        </authorList>
    </citation>
    <scope>NUCLEOTIDE SEQUENCE [LARGE SCALE GENOMIC DNA]</scope>
    <source>
        <strain evidence="15">OsEp_Plm_15B2</strain>
    </source>
</reference>